<dbReference type="NCBIfam" id="TIGR02937">
    <property type="entry name" value="sigma70-ECF"/>
    <property type="match status" value="1"/>
</dbReference>
<dbReference type="PANTHER" id="PTHR43133:SF51">
    <property type="entry name" value="RNA POLYMERASE SIGMA FACTOR"/>
    <property type="match status" value="1"/>
</dbReference>
<dbReference type="InterPro" id="IPR014284">
    <property type="entry name" value="RNA_pol_sigma-70_dom"/>
</dbReference>
<proteinExistence type="inferred from homology"/>
<evidence type="ECO:0000256" key="1">
    <source>
        <dbReference type="ARBA" id="ARBA00010641"/>
    </source>
</evidence>
<dbReference type="RefSeq" id="WP_249658304.1">
    <property type="nucleotide sequence ID" value="NZ_JAMFMA010000003.1"/>
</dbReference>
<dbReference type="InterPro" id="IPR013324">
    <property type="entry name" value="RNA_pol_sigma_r3/r4-like"/>
</dbReference>
<evidence type="ECO:0000256" key="5">
    <source>
        <dbReference type="ARBA" id="ARBA00023163"/>
    </source>
</evidence>
<keyword evidence="2 6" id="KW-0805">Transcription regulation</keyword>
<dbReference type="Pfam" id="PF04542">
    <property type="entry name" value="Sigma70_r2"/>
    <property type="match status" value="1"/>
</dbReference>
<dbReference type="PANTHER" id="PTHR43133">
    <property type="entry name" value="RNA POLYMERASE ECF-TYPE SIGMA FACTO"/>
    <property type="match status" value="1"/>
</dbReference>
<dbReference type="SUPFAM" id="SSF88659">
    <property type="entry name" value="Sigma3 and sigma4 domains of RNA polymerase sigma factors"/>
    <property type="match status" value="1"/>
</dbReference>
<sequence length="201" mass="23386">MHGKQRTNLLDDKEFLTELKAQKHAAYARLMAEFQEKVFNTCLSFVPNQEDAEDIAQEVFVEVFHSISKFKGDSKLSTWIYRISVNKCLEFIRKKNTKKRFGFMQSITGNLIPMDRSSYFTVFDHPGIVLENKERSEMLFLAINKLPEAQRVVFTLNKIDGLSYKEVSGITGKSVSSIESLLFRARRNLQKILENYYKNDH</sequence>
<dbReference type="EMBL" id="JAMFMA010000003">
    <property type="protein sequence ID" value="MCL6275116.1"/>
    <property type="molecule type" value="Genomic_DNA"/>
</dbReference>
<dbReference type="InterPro" id="IPR007627">
    <property type="entry name" value="RNA_pol_sigma70_r2"/>
</dbReference>
<evidence type="ECO:0000256" key="6">
    <source>
        <dbReference type="RuleBase" id="RU000716"/>
    </source>
</evidence>
<reference evidence="9 10" key="1">
    <citation type="submission" date="2022-05" db="EMBL/GenBank/DDBJ databases">
        <authorList>
            <person name="Park J.-S."/>
        </authorList>
    </citation>
    <scope>NUCLEOTIDE SEQUENCE [LARGE SCALE GENOMIC DNA]</scope>
    <source>
        <strain evidence="9 10">2012CJ35-5</strain>
    </source>
</reference>
<dbReference type="InterPro" id="IPR039425">
    <property type="entry name" value="RNA_pol_sigma-70-like"/>
</dbReference>
<dbReference type="Proteomes" id="UP001203607">
    <property type="component" value="Unassembled WGS sequence"/>
</dbReference>
<organism evidence="9 10">
    <name type="scientific">Flagellimonas spongiicola</name>
    <dbReference type="NCBI Taxonomy" id="2942208"/>
    <lineage>
        <taxon>Bacteria</taxon>
        <taxon>Pseudomonadati</taxon>
        <taxon>Bacteroidota</taxon>
        <taxon>Flavobacteriia</taxon>
        <taxon>Flavobacteriales</taxon>
        <taxon>Flavobacteriaceae</taxon>
        <taxon>Flagellimonas</taxon>
    </lineage>
</organism>
<comment type="similarity">
    <text evidence="1 6">Belongs to the sigma-70 factor family. ECF subfamily.</text>
</comment>
<dbReference type="InterPro" id="IPR000838">
    <property type="entry name" value="RNA_pol_sigma70_ECF_CS"/>
</dbReference>
<gene>
    <name evidence="9" type="ORF">M3P19_13940</name>
</gene>
<dbReference type="Gene3D" id="1.10.1740.10">
    <property type="match status" value="1"/>
</dbReference>
<evidence type="ECO:0000256" key="3">
    <source>
        <dbReference type="ARBA" id="ARBA00023082"/>
    </source>
</evidence>
<dbReference type="InterPro" id="IPR013325">
    <property type="entry name" value="RNA_pol_sigma_r2"/>
</dbReference>
<accession>A0ABT0PV08</accession>
<evidence type="ECO:0000256" key="2">
    <source>
        <dbReference type="ARBA" id="ARBA00023015"/>
    </source>
</evidence>
<keyword evidence="4 6" id="KW-0238">DNA-binding</keyword>
<dbReference type="CDD" id="cd06171">
    <property type="entry name" value="Sigma70_r4"/>
    <property type="match status" value="1"/>
</dbReference>
<dbReference type="InterPro" id="IPR013249">
    <property type="entry name" value="RNA_pol_sigma70_r4_t2"/>
</dbReference>
<keyword evidence="3 6" id="KW-0731">Sigma factor</keyword>
<name>A0ABT0PV08_9FLAO</name>
<dbReference type="Gene3D" id="1.10.10.10">
    <property type="entry name" value="Winged helix-like DNA-binding domain superfamily/Winged helix DNA-binding domain"/>
    <property type="match status" value="1"/>
</dbReference>
<comment type="caution">
    <text evidence="9">The sequence shown here is derived from an EMBL/GenBank/DDBJ whole genome shotgun (WGS) entry which is preliminary data.</text>
</comment>
<dbReference type="PROSITE" id="PS01063">
    <property type="entry name" value="SIGMA70_ECF"/>
    <property type="match status" value="1"/>
</dbReference>
<evidence type="ECO:0000259" key="7">
    <source>
        <dbReference type="Pfam" id="PF04542"/>
    </source>
</evidence>
<evidence type="ECO:0000313" key="10">
    <source>
        <dbReference type="Proteomes" id="UP001203607"/>
    </source>
</evidence>
<evidence type="ECO:0000259" key="8">
    <source>
        <dbReference type="Pfam" id="PF08281"/>
    </source>
</evidence>
<keyword evidence="5 6" id="KW-0804">Transcription</keyword>
<evidence type="ECO:0000313" key="9">
    <source>
        <dbReference type="EMBL" id="MCL6275116.1"/>
    </source>
</evidence>
<feature type="domain" description="RNA polymerase sigma factor 70 region 4 type 2" evidence="8">
    <location>
        <begin position="138"/>
        <end position="189"/>
    </location>
</feature>
<dbReference type="InterPro" id="IPR036388">
    <property type="entry name" value="WH-like_DNA-bd_sf"/>
</dbReference>
<keyword evidence="10" id="KW-1185">Reference proteome</keyword>
<protein>
    <recommendedName>
        <fullName evidence="6">RNA polymerase sigma factor</fullName>
    </recommendedName>
</protein>
<feature type="domain" description="RNA polymerase sigma-70 region 2" evidence="7">
    <location>
        <begin position="31"/>
        <end position="96"/>
    </location>
</feature>
<dbReference type="Pfam" id="PF08281">
    <property type="entry name" value="Sigma70_r4_2"/>
    <property type="match status" value="1"/>
</dbReference>
<dbReference type="SUPFAM" id="SSF88946">
    <property type="entry name" value="Sigma2 domain of RNA polymerase sigma factors"/>
    <property type="match status" value="1"/>
</dbReference>
<evidence type="ECO:0000256" key="4">
    <source>
        <dbReference type="ARBA" id="ARBA00023125"/>
    </source>
</evidence>